<dbReference type="SUPFAM" id="SSF48179">
    <property type="entry name" value="6-phosphogluconate dehydrogenase C-terminal domain-like"/>
    <property type="match status" value="1"/>
</dbReference>
<dbReference type="InterPro" id="IPR008927">
    <property type="entry name" value="6-PGluconate_DH-like_C_sf"/>
</dbReference>
<comment type="similarity">
    <text evidence="1 4">Belongs to the ketopantoate reductase family.</text>
</comment>
<dbReference type="Proteomes" id="UP000831787">
    <property type="component" value="Chromosome"/>
</dbReference>
<dbReference type="InterPro" id="IPR013328">
    <property type="entry name" value="6PGD_dom2"/>
</dbReference>
<protein>
    <recommendedName>
        <fullName evidence="4">2-dehydropantoate 2-reductase</fullName>
        <ecNumber evidence="4">1.1.1.169</ecNumber>
    </recommendedName>
    <alternativeName>
        <fullName evidence="4">Ketopantoate reductase</fullName>
    </alternativeName>
</protein>
<name>A0ABY4EJR5_9BACI</name>
<reference evidence="7 8" key="1">
    <citation type="submission" date="2022-04" db="EMBL/GenBank/DDBJ databases">
        <title>Halobacillus sp. isolated from saltern.</title>
        <authorList>
            <person name="Won M."/>
            <person name="Lee C.-M."/>
            <person name="Woen H.-Y."/>
            <person name="Kwon S.-W."/>
        </authorList>
    </citation>
    <scope>NUCLEOTIDE SEQUENCE [LARGE SCALE GENOMIC DNA]</scope>
    <source>
        <strain evidence="7 8">SSBR10-3</strain>
    </source>
</reference>
<evidence type="ECO:0000256" key="3">
    <source>
        <dbReference type="ARBA" id="ARBA00023002"/>
    </source>
</evidence>
<comment type="pathway">
    <text evidence="4">Cofactor biosynthesis; (R)-pantothenate biosynthesis; (R)-pantoate from 3-methyl-2-oxobutanoate: step 2/2.</text>
</comment>
<evidence type="ECO:0000256" key="4">
    <source>
        <dbReference type="RuleBase" id="RU362068"/>
    </source>
</evidence>
<keyword evidence="2 4" id="KW-0521">NADP</keyword>
<dbReference type="InterPro" id="IPR051402">
    <property type="entry name" value="KPR-Related"/>
</dbReference>
<evidence type="ECO:0000259" key="6">
    <source>
        <dbReference type="Pfam" id="PF08546"/>
    </source>
</evidence>
<dbReference type="InterPro" id="IPR003710">
    <property type="entry name" value="ApbA"/>
</dbReference>
<proteinExistence type="inferred from homology"/>
<keyword evidence="3 4" id="KW-0560">Oxidoreductase</keyword>
<organism evidence="7 8">
    <name type="scientific">Halobacillus salinarum</name>
    <dbReference type="NCBI Taxonomy" id="2932257"/>
    <lineage>
        <taxon>Bacteria</taxon>
        <taxon>Bacillati</taxon>
        <taxon>Bacillota</taxon>
        <taxon>Bacilli</taxon>
        <taxon>Bacillales</taxon>
        <taxon>Bacillaceae</taxon>
        <taxon>Halobacillus</taxon>
    </lineage>
</organism>
<evidence type="ECO:0000313" key="7">
    <source>
        <dbReference type="EMBL" id="UOQ43859.1"/>
    </source>
</evidence>
<dbReference type="PANTHER" id="PTHR21708">
    <property type="entry name" value="PROBABLE 2-DEHYDROPANTOATE 2-REDUCTASE"/>
    <property type="match status" value="1"/>
</dbReference>
<gene>
    <name evidence="7" type="ORF">MUN89_18580</name>
</gene>
<evidence type="ECO:0000256" key="2">
    <source>
        <dbReference type="ARBA" id="ARBA00022857"/>
    </source>
</evidence>
<dbReference type="EC" id="1.1.1.169" evidence="4"/>
<accession>A0ABY4EJR5</accession>
<dbReference type="SUPFAM" id="SSF51735">
    <property type="entry name" value="NAD(P)-binding Rossmann-fold domains"/>
    <property type="match status" value="1"/>
</dbReference>
<dbReference type="InterPro" id="IPR013752">
    <property type="entry name" value="KPA_reductase"/>
</dbReference>
<keyword evidence="8" id="KW-1185">Reference proteome</keyword>
<keyword evidence="4" id="KW-0566">Pantothenate biosynthesis</keyword>
<feature type="domain" description="Ketopantoate reductase N-terminal" evidence="5">
    <location>
        <begin position="3"/>
        <end position="152"/>
    </location>
</feature>
<sequence length="307" mass="34572">MKIVVLGAGALGAYFGTRWSEAGHEVVNLVREGRAEQLRQHGMKLHSEMGDYEMPGTPVIAESPDEIEEADLVFLAVKGYHLFGTLEWLKALVDKGAKVFPVLNGMEHINILQEELGEEAVLGGLSYIIATLDDKGHVVHTSTFHDLVFGPLHPSQQQICEELAFICKQANMNAKLSTDILEEMWKKYMFITAFSGITAAVNQPIGKIRTYPQTFLIAKRMLEEMKELANGHQISLTDEHVETAFKRLQNLNEEATSSMHQDRRKGLPLEVEHLHGGALRLGKEVHLQMPYTQTIHAMIKPYEEYRE</sequence>
<dbReference type="Gene3D" id="1.10.1040.10">
    <property type="entry name" value="N-(1-d-carboxylethyl)-l-norvaline Dehydrogenase, domain 2"/>
    <property type="match status" value="1"/>
</dbReference>
<comment type="catalytic activity">
    <reaction evidence="4">
        <text>(R)-pantoate + NADP(+) = 2-dehydropantoate + NADPH + H(+)</text>
        <dbReference type="Rhea" id="RHEA:16233"/>
        <dbReference type="ChEBI" id="CHEBI:11561"/>
        <dbReference type="ChEBI" id="CHEBI:15378"/>
        <dbReference type="ChEBI" id="CHEBI:15980"/>
        <dbReference type="ChEBI" id="CHEBI:57783"/>
        <dbReference type="ChEBI" id="CHEBI:58349"/>
        <dbReference type="EC" id="1.1.1.169"/>
    </reaction>
</comment>
<dbReference type="InterPro" id="IPR013332">
    <property type="entry name" value="KPR_N"/>
</dbReference>
<dbReference type="PANTHER" id="PTHR21708:SF26">
    <property type="entry name" value="2-DEHYDROPANTOATE 2-REDUCTASE"/>
    <property type="match status" value="1"/>
</dbReference>
<dbReference type="Pfam" id="PF08546">
    <property type="entry name" value="ApbA_C"/>
    <property type="match status" value="1"/>
</dbReference>
<dbReference type="EMBL" id="CP095073">
    <property type="protein sequence ID" value="UOQ43859.1"/>
    <property type="molecule type" value="Genomic_DNA"/>
</dbReference>
<dbReference type="Pfam" id="PF02558">
    <property type="entry name" value="ApbA"/>
    <property type="match status" value="1"/>
</dbReference>
<dbReference type="NCBIfam" id="TIGR00745">
    <property type="entry name" value="apbA_panE"/>
    <property type="match status" value="1"/>
</dbReference>
<evidence type="ECO:0000313" key="8">
    <source>
        <dbReference type="Proteomes" id="UP000831787"/>
    </source>
</evidence>
<dbReference type="Gene3D" id="3.40.50.720">
    <property type="entry name" value="NAD(P)-binding Rossmann-like Domain"/>
    <property type="match status" value="1"/>
</dbReference>
<dbReference type="InterPro" id="IPR036291">
    <property type="entry name" value="NAD(P)-bd_dom_sf"/>
</dbReference>
<dbReference type="RefSeq" id="WP_244709361.1">
    <property type="nucleotide sequence ID" value="NZ_CP095073.1"/>
</dbReference>
<evidence type="ECO:0000256" key="1">
    <source>
        <dbReference type="ARBA" id="ARBA00007870"/>
    </source>
</evidence>
<comment type="function">
    <text evidence="4">Catalyzes the NADPH-dependent reduction of ketopantoate into pantoic acid.</text>
</comment>
<feature type="domain" description="Ketopantoate reductase C-terminal" evidence="6">
    <location>
        <begin position="179"/>
        <end position="303"/>
    </location>
</feature>
<evidence type="ECO:0000259" key="5">
    <source>
        <dbReference type="Pfam" id="PF02558"/>
    </source>
</evidence>